<comment type="pathway">
    <text evidence="1">Cofactor biosynthesis; riboflavin biosynthesis.</text>
</comment>
<evidence type="ECO:0000259" key="4">
    <source>
        <dbReference type="Pfam" id="PF01872"/>
    </source>
</evidence>
<dbReference type="EMBL" id="CAFBIZ010000156">
    <property type="protein sequence ID" value="CAB4851222.1"/>
    <property type="molecule type" value="Genomic_DNA"/>
</dbReference>
<keyword evidence="2" id="KW-0521">NADP</keyword>
<keyword evidence="3" id="KW-0560">Oxidoreductase</keyword>
<dbReference type="Gene3D" id="3.40.430.10">
    <property type="entry name" value="Dihydrofolate Reductase, subunit A"/>
    <property type="match status" value="1"/>
</dbReference>
<gene>
    <name evidence="5" type="ORF">UFOPK3268_01178</name>
    <name evidence="6" type="ORF">UFOPK3752_00826</name>
    <name evidence="7" type="ORF">UFOPK4150_01863</name>
</gene>
<evidence type="ECO:0000313" key="7">
    <source>
        <dbReference type="EMBL" id="CAB5037695.1"/>
    </source>
</evidence>
<evidence type="ECO:0000256" key="3">
    <source>
        <dbReference type="ARBA" id="ARBA00023002"/>
    </source>
</evidence>
<accession>A0A6J7J2M5</accession>
<dbReference type="EMBL" id="CAFBND010000025">
    <property type="protein sequence ID" value="CAB4937465.1"/>
    <property type="molecule type" value="Genomic_DNA"/>
</dbReference>
<proteinExistence type="predicted"/>
<name>A0A6J7J2M5_9ZZZZ</name>
<dbReference type="PANTHER" id="PTHR38011:SF7">
    <property type="entry name" value="2,5-DIAMINO-6-RIBOSYLAMINO-4(3H)-PYRIMIDINONE 5'-PHOSPHATE REDUCTASE"/>
    <property type="match status" value="1"/>
</dbReference>
<feature type="domain" description="Bacterial bifunctional deaminase-reductase C-terminal" evidence="4">
    <location>
        <begin position="29"/>
        <end position="210"/>
    </location>
</feature>
<dbReference type="Pfam" id="PF01872">
    <property type="entry name" value="RibD_C"/>
    <property type="match status" value="1"/>
</dbReference>
<sequence length="253" mass="26895">MLLPHVIDDLSDAQLDDAYGWPGWPDPTPWLRVNMVATLDGAARSPDGLTAAISSDADRRVFGRLRGLADVVLVGAGTVRDEGYRPARAKPEFAARRADSGQRPVPVIAVVSRSLRLDMSSALFSDRETRPIVITCAAADSVDLDRVSEHADIVISGADEVDLAVALRALRERGLHRVHSEGGPALLADIAAQGLLDEVLLTVSPLLAGGGYAGGMHIPRIMAGSPLPDAPTAMRLHQIIEEDGTLFVSYRAS</sequence>
<reference evidence="6" key="1">
    <citation type="submission" date="2020-05" db="EMBL/GenBank/DDBJ databases">
        <authorList>
            <person name="Chiriac C."/>
            <person name="Salcher M."/>
            <person name="Ghai R."/>
            <person name="Kavagutti S V."/>
        </authorList>
    </citation>
    <scope>NUCLEOTIDE SEQUENCE</scope>
</reference>
<dbReference type="GO" id="GO:0008703">
    <property type="term" value="F:5-amino-6-(5-phosphoribosylamino)uracil reductase activity"/>
    <property type="evidence" value="ECO:0007669"/>
    <property type="project" value="InterPro"/>
</dbReference>
<dbReference type="AlphaFoldDB" id="A0A6J7J2M5"/>
<dbReference type="InterPro" id="IPR002734">
    <property type="entry name" value="RibDG_C"/>
</dbReference>
<dbReference type="PANTHER" id="PTHR38011">
    <property type="entry name" value="DIHYDROFOLATE REDUCTASE FAMILY PROTEIN (AFU_ORTHOLOGUE AFUA_8G06820)"/>
    <property type="match status" value="1"/>
</dbReference>
<evidence type="ECO:0000313" key="5">
    <source>
        <dbReference type="EMBL" id="CAB4851222.1"/>
    </source>
</evidence>
<dbReference type="GO" id="GO:0009231">
    <property type="term" value="P:riboflavin biosynthetic process"/>
    <property type="evidence" value="ECO:0007669"/>
    <property type="project" value="InterPro"/>
</dbReference>
<evidence type="ECO:0000256" key="2">
    <source>
        <dbReference type="ARBA" id="ARBA00022857"/>
    </source>
</evidence>
<organism evidence="6">
    <name type="scientific">freshwater metagenome</name>
    <dbReference type="NCBI Taxonomy" id="449393"/>
    <lineage>
        <taxon>unclassified sequences</taxon>
        <taxon>metagenomes</taxon>
        <taxon>ecological metagenomes</taxon>
    </lineage>
</organism>
<protein>
    <submittedName>
        <fullName evidence="6">Unannotated protein</fullName>
    </submittedName>
</protein>
<dbReference type="SUPFAM" id="SSF53597">
    <property type="entry name" value="Dihydrofolate reductase-like"/>
    <property type="match status" value="1"/>
</dbReference>
<evidence type="ECO:0000256" key="1">
    <source>
        <dbReference type="ARBA" id="ARBA00005104"/>
    </source>
</evidence>
<dbReference type="EMBL" id="CAFBPU010000046">
    <property type="protein sequence ID" value="CAB5037695.1"/>
    <property type="molecule type" value="Genomic_DNA"/>
</dbReference>
<dbReference type="InterPro" id="IPR050765">
    <property type="entry name" value="Riboflavin_Biosynth_HTPR"/>
</dbReference>
<dbReference type="InterPro" id="IPR024072">
    <property type="entry name" value="DHFR-like_dom_sf"/>
</dbReference>
<evidence type="ECO:0000313" key="6">
    <source>
        <dbReference type="EMBL" id="CAB4937465.1"/>
    </source>
</evidence>